<dbReference type="Proteomes" id="UP001057877">
    <property type="component" value="Chromosome"/>
</dbReference>
<dbReference type="Pfam" id="PF01408">
    <property type="entry name" value="GFO_IDH_MocA"/>
    <property type="match status" value="1"/>
</dbReference>
<feature type="domain" description="Gfo/Idh/MocA-like oxidoreductase N-terminal" evidence="3">
    <location>
        <begin position="4"/>
        <end position="120"/>
    </location>
</feature>
<dbReference type="PANTHER" id="PTHR22604">
    <property type="entry name" value="OXIDOREDUCTASES"/>
    <property type="match status" value="1"/>
</dbReference>
<dbReference type="EMBL" id="CP091430">
    <property type="protein sequence ID" value="UVI27358.1"/>
    <property type="molecule type" value="Genomic_DNA"/>
</dbReference>
<feature type="domain" description="GFO/IDH/MocA-like oxidoreductase" evidence="4">
    <location>
        <begin position="132"/>
        <end position="247"/>
    </location>
</feature>
<dbReference type="PANTHER" id="PTHR22604:SF105">
    <property type="entry name" value="TRANS-1,2-DIHYDROBENZENE-1,2-DIOL DEHYDROGENASE"/>
    <property type="match status" value="1"/>
</dbReference>
<gene>
    <name evidence="5" type="ORF">L1F29_17945</name>
</gene>
<dbReference type="InterPro" id="IPR000683">
    <property type="entry name" value="Gfo/Idh/MocA-like_OxRdtase_N"/>
</dbReference>
<dbReference type="Gene3D" id="3.40.50.720">
    <property type="entry name" value="NAD(P)-binding Rossmann-like Domain"/>
    <property type="match status" value="1"/>
</dbReference>
<comment type="similarity">
    <text evidence="1">Belongs to the Gfo/Idh/MocA family.</text>
</comment>
<dbReference type="InterPro" id="IPR036291">
    <property type="entry name" value="NAD(P)-bd_dom_sf"/>
</dbReference>
<name>A0ABY5S4V8_9BACL</name>
<evidence type="ECO:0000313" key="6">
    <source>
        <dbReference type="Proteomes" id="UP001057877"/>
    </source>
</evidence>
<dbReference type="RefSeq" id="WP_258383444.1">
    <property type="nucleotide sequence ID" value="NZ_CP091430.1"/>
</dbReference>
<reference evidence="5" key="1">
    <citation type="submission" date="2022-01" db="EMBL/GenBank/DDBJ databases">
        <title>Paenibacillus spongiae sp. nov., isolated from marine sponge.</title>
        <authorList>
            <person name="Li Z."/>
            <person name="Zhang M."/>
        </authorList>
    </citation>
    <scope>NUCLEOTIDE SEQUENCE</scope>
    <source>
        <strain evidence="5">PHS-Z3</strain>
    </source>
</reference>
<organism evidence="5 6">
    <name type="scientific">Paenibacillus spongiae</name>
    <dbReference type="NCBI Taxonomy" id="2909671"/>
    <lineage>
        <taxon>Bacteria</taxon>
        <taxon>Bacillati</taxon>
        <taxon>Bacillota</taxon>
        <taxon>Bacilli</taxon>
        <taxon>Bacillales</taxon>
        <taxon>Paenibacillaceae</taxon>
        <taxon>Paenibacillus</taxon>
    </lineage>
</organism>
<evidence type="ECO:0000259" key="4">
    <source>
        <dbReference type="Pfam" id="PF22725"/>
    </source>
</evidence>
<dbReference type="InterPro" id="IPR055170">
    <property type="entry name" value="GFO_IDH_MocA-like_dom"/>
</dbReference>
<dbReference type="Gene3D" id="3.30.360.10">
    <property type="entry name" value="Dihydrodipicolinate Reductase, domain 2"/>
    <property type="match status" value="1"/>
</dbReference>
<evidence type="ECO:0000256" key="1">
    <source>
        <dbReference type="ARBA" id="ARBA00010928"/>
    </source>
</evidence>
<evidence type="ECO:0000256" key="2">
    <source>
        <dbReference type="ARBA" id="ARBA00023002"/>
    </source>
</evidence>
<dbReference type="SUPFAM" id="SSF55347">
    <property type="entry name" value="Glyceraldehyde-3-phosphate dehydrogenase-like, C-terminal domain"/>
    <property type="match status" value="1"/>
</dbReference>
<dbReference type="SUPFAM" id="SSF51735">
    <property type="entry name" value="NAD(P)-binding Rossmann-fold domains"/>
    <property type="match status" value="1"/>
</dbReference>
<accession>A0ABY5S4V8</accession>
<evidence type="ECO:0000313" key="5">
    <source>
        <dbReference type="EMBL" id="UVI27358.1"/>
    </source>
</evidence>
<keyword evidence="6" id="KW-1185">Reference proteome</keyword>
<sequence>MNKLRWGILGTGNIIGKAGPALHQSDNGEWIGISGRMAENSRKAADTYGVPRAYAGYRELLDDPDIDAVYIALLHHLHKEWALEAVKAGKHVLLEKPFALNASEAKEIVDLARCRGVRVEEAFVWRTLEGHHYAREAIRSGTIGDPVFFHGHFSFQAAAGSSRLNEAWGGGALYDLGCYLASWSRFHFQEEPEYADSRMIRAGGTGVDLRFAGTLLFPGGGTAHMTASLDMPYGCGYAIKGTNGELEVKQFSNAQTITLQVTLNGETKNFVTERVAPFRLQAERFARYALAGDTETDAGESIMAQAHVMDALFESDRTKARIKLG</sequence>
<dbReference type="Pfam" id="PF22725">
    <property type="entry name" value="GFO_IDH_MocA_C3"/>
    <property type="match status" value="1"/>
</dbReference>
<evidence type="ECO:0000259" key="3">
    <source>
        <dbReference type="Pfam" id="PF01408"/>
    </source>
</evidence>
<dbReference type="InterPro" id="IPR050984">
    <property type="entry name" value="Gfo/Idh/MocA_domain"/>
</dbReference>
<proteinExistence type="inferred from homology"/>
<protein>
    <submittedName>
        <fullName evidence="5">Gfo/Idh/MocA family oxidoreductase</fullName>
    </submittedName>
</protein>
<keyword evidence="2" id="KW-0560">Oxidoreductase</keyword>